<evidence type="ECO:0000313" key="3">
    <source>
        <dbReference type="Proteomes" id="UP000267858"/>
    </source>
</evidence>
<accession>A0A6D2GC98</accession>
<evidence type="ECO:0000313" key="2">
    <source>
        <dbReference type="EMBL" id="VEA05132.1"/>
    </source>
</evidence>
<dbReference type="Proteomes" id="UP000267858">
    <property type="component" value="Chromosome"/>
</dbReference>
<name>A0A6D2GC98_SALER</name>
<proteinExistence type="predicted"/>
<feature type="region of interest" description="Disordered" evidence="1">
    <location>
        <begin position="356"/>
        <end position="405"/>
    </location>
</feature>
<reference evidence="2 3" key="1">
    <citation type="submission" date="2018-12" db="EMBL/GenBank/DDBJ databases">
        <authorList>
            <consortium name="Pathogen Informatics"/>
        </authorList>
    </citation>
    <scope>NUCLEOTIDE SEQUENCE [LARGE SCALE GENOMIC DNA]</scope>
    <source>
        <strain evidence="2 3">NCTC5773</strain>
    </source>
</reference>
<organism evidence="2 3">
    <name type="scientific">Salmonella enterica subsp. salamae</name>
    <dbReference type="NCBI Taxonomy" id="59202"/>
    <lineage>
        <taxon>Bacteria</taxon>
        <taxon>Pseudomonadati</taxon>
        <taxon>Pseudomonadota</taxon>
        <taxon>Gammaproteobacteria</taxon>
        <taxon>Enterobacterales</taxon>
        <taxon>Enterobacteriaceae</taxon>
        <taxon>Salmonella</taxon>
    </lineage>
</organism>
<protein>
    <submittedName>
        <fullName evidence="2">Uncharacterized protein</fullName>
    </submittedName>
</protein>
<dbReference type="EMBL" id="LR134141">
    <property type="protein sequence ID" value="VEA05132.1"/>
    <property type="molecule type" value="Genomic_DNA"/>
</dbReference>
<gene>
    <name evidence="2" type="ORF">NCTC5773_03565</name>
</gene>
<sequence>MVNQLNLKVFLGHSISIKKNIMKKVILIRMVKTVRVETPNPKKFFVLVGKLAEGYRRRENSFGSLDKTEVDERKISLMTATKYPLKEVPYCSGYDYITVVAARTIPWSTNVTALFRDGPGNQYRFINCGIRQLGEFPDADDKSYTIQRIMVVFQHGYTTSDIERINEYTACKNARIIYVKNKDEFVNFLNKRKALKRLIKKMVFFCHGIINIASFHYSADHEDDEKSGEFDISYIEKVHESIFDYDAEVITYACRAGISVDEHDFSGGKYAGQMESHAQKMADKWDVNVKAFEMRSLYVGVYGTKEELAQVEKERKIVEEYQTELARYKMGKLTGDNRAPKPKKPDGYDEMERRVNEVRERESNATDGGGPIAPNGSWCFPTTASTPTGLRRGLLPYKPSEWKMS</sequence>
<dbReference type="AlphaFoldDB" id="A0A6D2GC98"/>
<evidence type="ECO:0000256" key="1">
    <source>
        <dbReference type="SAM" id="MobiDB-lite"/>
    </source>
</evidence>